<gene>
    <name evidence="2" type="ORF">MW871_06080</name>
</gene>
<dbReference type="AlphaFoldDB" id="A0A9X2BL76"/>
<accession>A0A9X2BL76</accession>
<name>A0A9X2BL76_9FLAO</name>
<feature type="domain" description="Glycosyltransferase 2-like" evidence="1">
    <location>
        <begin position="10"/>
        <end position="120"/>
    </location>
</feature>
<dbReference type="SUPFAM" id="SSF53448">
    <property type="entry name" value="Nucleotide-diphospho-sugar transferases"/>
    <property type="match status" value="1"/>
</dbReference>
<keyword evidence="2" id="KW-0328">Glycosyltransferase</keyword>
<dbReference type="InterPro" id="IPR050834">
    <property type="entry name" value="Glycosyltransf_2"/>
</dbReference>
<reference evidence="2" key="1">
    <citation type="submission" date="2022-04" db="EMBL/GenBank/DDBJ databases">
        <title>Flavobacterium pygoscelis sp. nov. isolated from Chinstrap chick (Pygoscelis antarcticus).</title>
        <authorList>
            <person name="Irgang R."/>
            <person name="Poblete-Morales M."/>
            <person name="Avendano-Herrera R."/>
        </authorList>
    </citation>
    <scope>NUCLEOTIDE SEQUENCE</scope>
    <source>
        <strain evidence="2">I-SCBP12n</strain>
    </source>
</reference>
<dbReference type="RefSeq" id="WP_248427953.1">
    <property type="nucleotide sequence ID" value="NZ_JALNUB010000003.1"/>
</dbReference>
<dbReference type="Proteomes" id="UP001139260">
    <property type="component" value="Unassembled WGS sequence"/>
</dbReference>
<keyword evidence="2" id="KW-0808">Transferase</keyword>
<evidence type="ECO:0000313" key="2">
    <source>
        <dbReference type="EMBL" id="MCK8141458.1"/>
    </source>
</evidence>
<dbReference type="Gene3D" id="3.90.550.10">
    <property type="entry name" value="Spore Coat Polysaccharide Biosynthesis Protein SpsA, Chain A"/>
    <property type="match status" value="1"/>
</dbReference>
<dbReference type="GO" id="GO:0016757">
    <property type="term" value="F:glycosyltransferase activity"/>
    <property type="evidence" value="ECO:0007669"/>
    <property type="project" value="UniProtKB-KW"/>
</dbReference>
<dbReference type="EC" id="2.4.-.-" evidence="2"/>
<dbReference type="InterPro" id="IPR029044">
    <property type="entry name" value="Nucleotide-diphossugar_trans"/>
</dbReference>
<proteinExistence type="predicted"/>
<dbReference type="InterPro" id="IPR001173">
    <property type="entry name" value="Glyco_trans_2-like"/>
</dbReference>
<evidence type="ECO:0000313" key="3">
    <source>
        <dbReference type="Proteomes" id="UP001139260"/>
    </source>
</evidence>
<dbReference type="Pfam" id="PF00535">
    <property type="entry name" value="Glycos_transf_2"/>
    <property type="match status" value="1"/>
</dbReference>
<sequence length="303" mass="35027">MKNNIIPLFSIVIPTYNRTSDLARCLDSLVSQTYKNFEVIVCDNGSSDNTKDVVMGYADKLNLNYIHIIENSGGPAYPRNLGLKEALGDWVCFLDSDDWYTDNRLEYIADLDLNNFDFLYHDLNIIKNNDPYKIMISRALSLEDTYYDFVTNVNSIPTSSTCIRRELLKKTNGFKEAKDISGLEDFDFWLKLAKLNARFIYVPVVLGYYAVGNDNFTYHDDRQINRYKALYGSYIESEPDIRKKEKIRAVLNYHIACIAIKCKKFNKANRLLVSVFYKGTATLKKKAFIRFLIGTAFFLKIIK</sequence>
<organism evidence="2 3">
    <name type="scientific">Flavobacterium pygoscelis</name>
    <dbReference type="NCBI Taxonomy" id="2893176"/>
    <lineage>
        <taxon>Bacteria</taxon>
        <taxon>Pseudomonadati</taxon>
        <taxon>Bacteroidota</taxon>
        <taxon>Flavobacteriia</taxon>
        <taxon>Flavobacteriales</taxon>
        <taxon>Flavobacteriaceae</taxon>
        <taxon>Flavobacterium</taxon>
    </lineage>
</organism>
<evidence type="ECO:0000259" key="1">
    <source>
        <dbReference type="Pfam" id="PF00535"/>
    </source>
</evidence>
<dbReference type="PANTHER" id="PTHR43685">
    <property type="entry name" value="GLYCOSYLTRANSFERASE"/>
    <property type="match status" value="1"/>
</dbReference>
<dbReference type="PANTHER" id="PTHR43685:SF2">
    <property type="entry name" value="GLYCOSYLTRANSFERASE 2-LIKE DOMAIN-CONTAINING PROTEIN"/>
    <property type="match status" value="1"/>
</dbReference>
<protein>
    <submittedName>
        <fullName evidence="2">Glycosyltransferase</fullName>
        <ecNumber evidence="2">2.4.-.-</ecNumber>
    </submittedName>
</protein>
<comment type="caution">
    <text evidence="2">The sequence shown here is derived from an EMBL/GenBank/DDBJ whole genome shotgun (WGS) entry which is preliminary data.</text>
</comment>
<keyword evidence="3" id="KW-1185">Reference proteome</keyword>
<dbReference type="EMBL" id="JALNUB010000003">
    <property type="protein sequence ID" value="MCK8141458.1"/>
    <property type="molecule type" value="Genomic_DNA"/>
</dbReference>